<feature type="domain" description="DUF7210" evidence="1">
    <location>
        <begin position="23"/>
        <end position="56"/>
    </location>
</feature>
<protein>
    <recommendedName>
        <fullName evidence="1">DUF7210 domain-containing protein</fullName>
    </recommendedName>
</protein>
<dbReference type="AlphaFoldDB" id="A0A1C3USS2"/>
<dbReference type="Pfam" id="PF23843">
    <property type="entry name" value="DUF7210"/>
    <property type="match status" value="1"/>
</dbReference>
<organism evidence="2 3">
    <name type="scientific">Rhizobium lusitanum</name>
    <dbReference type="NCBI Taxonomy" id="293958"/>
    <lineage>
        <taxon>Bacteria</taxon>
        <taxon>Pseudomonadati</taxon>
        <taxon>Pseudomonadota</taxon>
        <taxon>Alphaproteobacteria</taxon>
        <taxon>Hyphomicrobiales</taxon>
        <taxon>Rhizobiaceae</taxon>
        <taxon>Rhizobium/Agrobacterium group</taxon>
        <taxon>Rhizobium</taxon>
    </lineage>
</organism>
<dbReference type="InterPro" id="IPR055634">
    <property type="entry name" value="DUF7210"/>
</dbReference>
<sequence length="78" mass="8095">MPPKNGNNAGDAGAETEQVTLYPVTLAKPARINGVKAKAGETVEVDAMVGKQLHDADALDLEETEKLNTFSVGSGNQA</sequence>
<dbReference type="Proteomes" id="UP000199205">
    <property type="component" value="Unassembled WGS sequence"/>
</dbReference>
<dbReference type="RefSeq" id="WP_092573399.1">
    <property type="nucleotide sequence ID" value="NZ_FMAF01000003.1"/>
</dbReference>
<evidence type="ECO:0000313" key="3">
    <source>
        <dbReference type="Proteomes" id="UP000199205"/>
    </source>
</evidence>
<reference evidence="3" key="1">
    <citation type="submission" date="2016-08" db="EMBL/GenBank/DDBJ databases">
        <authorList>
            <person name="Varghese N."/>
            <person name="Submissions Spin"/>
        </authorList>
    </citation>
    <scope>NUCLEOTIDE SEQUENCE [LARGE SCALE GENOMIC DNA]</scope>
    <source>
        <strain evidence="3">P1-7</strain>
    </source>
</reference>
<name>A0A1C3USS2_9HYPH</name>
<accession>A0A1C3USS2</accession>
<evidence type="ECO:0000259" key="1">
    <source>
        <dbReference type="Pfam" id="PF23843"/>
    </source>
</evidence>
<gene>
    <name evidence="2" type="ORF">GA0061101_103267</name>
</gene>
<evidence type="ECO:0000313" key="2">
    <source>
        <dbReference type="EMBL" id="SCB18474.1"/>
    </source>
</evidence>
<dbReference type="EMBL" id="FMAF01000003">
    <property type="protein sequence ID" value="SCB18474.1"/>
    <property type="molecule type" value="Genomic_DNA"/>
</dbReference>
<proteinExistence type="predicted"/>